<accession>A0AA42J0U4</accession>
<comment type="caution">
    <text evidence="2">The sequence shown here is derived from an EMBL/GenBank/DDBJ whole genome shotgun (WGS) entry which is preliminary data.</text>
</comment>
<dbReference type="Pfam" id="PF00557">
    <property type="entry name" value="Peptidase_M24"/>
    <property type="match status" value="1"/>
</dbReference>
<evidence type="ECO:0000313" key="2">
    <source>
        <dbReference type="EMBL" id="MDA3731750.1"/>
    </source>
</evidence>
<reference evidence="2" key="1">
    <citation type="journal article" date="2023" name="Int. J. Syst. Evol. Microbiol.">
        <title>&lt;i&gt;Holtiella tumoricola&lt;/i&gt; gen. nov. sp. nov., isolated from a human clinical sample.</title>
        <authorList>
            <person name="Allen-Vercoe E."/>
            <person name="Daigneault M.C."/>
            <person name="Vancuren S.J."/>
            <person name="Cochrane K."/>
            <person name="O'Neal L.L."/>
            <person name="Sankaranarayanan K."/>
            <person name="Lawson P.A."/>
        </authorList>
    </citation>
    <scope>NUCLEOTIDE SEQUENCE</scope>
    <source>
        <strain evidence="2">CC70A</strain>
    </source>
</reference>
<feature type="domain" description="Peptidase M24" evidence="1">
    <location>
        <begin position="150"/>
        <end position="372"/>
    </location>
</feature>
<dbReference type="AlphaFoldDB" id="A0AA42J0U4"/>
<dbReference type="RefSeq" id="WP_271012091.1">
    <property type="nucleotide sequence ID" value="NZ_JAQIFT010000040.1"/>
</dbReference>
<dbReference type="InterPro" id="IPR050659">
    <property type="entry name" value="Peptidase_M24B"/>
</dbReference>
<gene>
    <name evidence="2" type="ORF">PBV87_09700</name>
</gene>
<dbReference type="EMBL" id="JAQIFT010000040">
    <property type="protein sequence ID" value="MDA3731750.1"/>
    <property type="molecule type" value="Genomic_DNA"/>
</dbReference>
<evidence type="ECO:0000259" key="1">
    <source>
        <dbReference type="Pfam" id="PF00557"/>
    </source>
</evidence>
<dbReference type="InterPro" id="IPR036005">
    <property type="entry name" value="Creatinase/aminopeptidase-like"/>
</dbReference>
<dbReference type="Gene3D" id="3.90.230.10">
    <property type="entry name" value="Creatinase/methionine aminopeptidase superfamily"/>
    <property type="match status" value="1"/>
</dbReference>
<evidence type="ECO:0000313" key="3">
    <source>
        <dbReference type="Proteomes" id="UP001169242"/>
    </source>
</evidence>
<dbReference type="InterPro" id="IPR000994">
    <property type="entry name" value="Pept_M24"/>
</dbReference>
<organism evidence="2 3">
    <name type="scientific">Holtiella tumoricola</name>
    <dbReference type="NCBI Taxonomy" id="3018743"/>
    <lineage>
        <taxon>Bacteria</taxon>
        <taxon>Bacillati</taxon>
        <taxon>Bacillota</taxon>
        <taxon>Clostridia</taxon>
        <taxon>Lachnospirales</taxon>
        <taxon>Cellulosilyticaceae</taxon>
        <taxon>Holtiella</taxon>
    </lineage>
</organism>
<keyword evidence="3" id="KW-1185">Reference proteome</keyword>
<proteinExistence type="predicted"/>
<dbReference type="Proteomes" id="UP001169242">
    <property type="component" value="Unassembled WGS sequence"/>
</dbReference>
<name>A0AA42J0U4_9FIRM</name>
<protein>
    <submittedName>
        <fullName evidence="2">M24 family metallopeptidase</fullName>
    </submittedName>
</protein>
<dbReference type="PANTHER" id="PTHR46112">
    <property type="entry name" value="AMINOPEPTIDASE"/>
    <property type="match status" value="1"/>
</dbReference>
<sequence>MDIQKIQQLLEKYKMDYWIITDYHGRDVFSQQLLDLPQPFFTSRRWIYLLPRIGQPIKLVSTIEKHILDILEGTTVCYTSYESLKTLLHEYLYDQKVAMQYSKECQLPIVATTDAGFVELIKSIGGQAVSSGDLIQELYCVLDEEGIESHKRAGEKILRIRDDVYQAIRKGINEGQPLTEWDVLVWIQKAYEKYNLTCDHDMPYVAVNEHASQLTFVPTSENSYTLQEGDLLLLDLWAREKGAKSIYYDVTFCAYIGKEIPKDYAEQFEKVVGAREACLTFIQERLEKGLLPKGYEVDQHCRKYFEQCGEADYFIHRTGHNIGHEVHGPGANLDSFEAIDDRKLLPGTLFSIEPGLYKKNIGVRTEVDVYIDDHYKLHVFGEKQFNLFKI</sequence>
<dbReference type="PANTHER" id="PTHR46112:SF3">
    <property type="entry name" value="AMINOPEPTIDASE YPDF"/>
    <property type="match status" value="1"/>
</dbReference>
<dbReference type="SUPFAM" id="SSF55920">
    <property type="entry name" value="Creatinase/aminopeptidase"/>
    <property type="match status" value="1"/>
</dbReference>